<keyword evidence="3" id="KW-1185">Reference proteome</keyword>
<evidence type="ECO:0000313" key="2">
    <source>
        <dbReference type="EMBL" id="PWW01176.1"/>
    </source>
</evidence>
<dbReference type="CDD" id="cd24023">
    <property type="entry name" value="ASKHA_NBD_ParM_Alp7A-like"/>
    <property type="match status" value="1"/>
</dbReference>
<organism evidence="2 3">
    <name type="scientific">Paenibacillus cellulosilyticus</name>
    <dbReference type="NCBI Taxonomy" id="375489"/>
    <lineage>
        <taxon>Bacteria</taxon>
        <taxon>Bacillati</taxon>
        <taxon>Bacillota</taxon>
        <taxon>Bacilli</taxon>
        <taxon>Bacillales</taxon>
        <taxon>Paenibacillaceae</taxon>
        <taxon>Paenibacillus</taxon>
    </lineage>
</organism>
<dbReference type="EMBL" id="QGTQ01000010">
    <property type="protein sequence ID" value="PWW01176.1"/>
    <property type="molecule type" value="Genomic_DNA"/>
</dbReference>
<protein>
    <submittedName>
        <fullName evidence="2">Plasmid segregation protein ParM</fullName>
    </submittedName>
</protein>
<dbReference type="Pfam" id="PF22128">
    <property type="entry name" value="Alp7A_like_C"/>
    <property type="match status" value="1"/>
</dbReference>
<name>A0A2V2YTL4_9BACL</name>
<sequence>MNISRCVADFGNSISQFMIDGMYFEMPSSIAELKESEFKGLFAHDVSQEMLHEQIVISFMDGEKKRYFKVGEKAKADLLGNEHIFKLHDKTESVTVRALWMGGIAFYHAHKRPEQSNETIELGYMGTLVPVWLLKKASSFKEKIAQMEKQFQTQTFELITAGYVRTITINVHQVRCRVEGETARYALKYDLEQNLKEEAKKFKTAYVVIDDIGGQSQDLCKLQPDLGRAQTANDFASVTDQSFLTVLESFRKDKLMDVFSDVRTLETFIYEHVKERKFVYIDPITRKEKDLTAIIEPMLQTFSEYAMQKALQAFYFSYGQTVYYVHIGGVCHVLKFYMMSYLKEALGEDVATTYHIFPEESRKLNIYACEIIAKNEIAKTTKPAGAGE</sequence>
<comment type="caution">
    <text evidence="2">The sequence shown here is derived from an EMBL/GenBank/DDBJ whole genome shotgun (WGS) entry which is preliminary data.</text>
</comment>
<accession>A0A2V2YTL4</accession>
<dbReference type="InterPro" id="IPR054368">
    <property type="entry name" value="Alp7A-like_C"/>
</dbReference>
<dbReference type="AlphaFoldDB" id="A0A2V2YTL4"/>
<evidence type="ECO:0000313" key="3">
    <source>
        <dbReference type="Proteomes" id="UP000246635"/>
    </source>
</evidence>
<dbReference type="Proteomes" id="UP000246635">
    <property type="component" value="Unassembled WGS sequence"/>
</dbReference>
<proteinExistence type="predicted"/>
<evidence type="ECO:0000259" key="1">
    <source>
        <dbReference type="Pfam" id="PF22128"/>
    </source>
</evidence>
<feature type="domain" description="Alp7A-like C-terminal" evidence="1">
    <location>
        <begin position="207"/>
        <end position="361"/>
    </location>
</feature>
<reference evidence="2 3" key="1">
    <citation type="submission" date="2018-05" db="EMBL/GenBank/DDBJ databases">
        <title>Genomic Encyclopedia of Type Strains, Phase III (KMG-III): the genomes of soil and plant-associated and newly described type strains.</title>
        <authorList>
            <person name="Whitman W."/>
        </authorList>
    </citation>
    <scope>NUCLEOTIDE SEQUENCE [LARGE SCALE GENOMIC DNA]</scope>
    <source>
        <strain evidence="2 3">CECT 5696</strain>
    </source>
</reference>
<gene>
    <name evidence="2" type="ORF">DFQ01_11066</name>
</gene>